<evidence type="ECO:0000256" key="4">
    <source>
        <dbReference type="ARBA" id="ARBA00022989"/>
    </source>
</evidence>
<dbReference type="GO" id="GO:0016020">
    <property type="term" value="C:membrane"/>
    <property type="evidence" value="ECO:0007669"/>
    <property type="project" value="UniProtKB-SubCell"/>
</dbReference>
<organism evidence="8 9">
    <name type="scientific">Jannaschia donghaensis</name>
    <dbReference type="NCBI Taxonomy" id="420998"/>
    <lineage>
        <taxon>Bacteria</taxon>
        <taxon>Pseudomonadati</taxon>
        <taxon>Pseudomonadota</taxon>
        <taxon>Alphaproteobacteria</taxon>
        <taxon>Rhodobacterales</taxon>
        <taxon>Roseobacteraceae</taxon>
        <taxon>Jannaschia</taxon>
    </lineage>
</organism>
<dbReference type="PANTHER" id="PTHR22911:SF6">
    <property type="entry name" value="SOLUTE CARRIER FAMILY 35 MEMBER G1"/>
    <property type="match status" value="1"/>
</dbReference>
<feature type="transmembrane region" description="Helical" evidence="6">
    <location>
        <begin position="168"/>
        <end position="186"/>
    </location>
</feature>
<proteinExistence type="inferred from homology"/>
<evidence type="ECO:0000259" key="7">
    <source>
        <dbReference type="Pfam" id="PF00892"/>
    </source>
</evidence>
<feature type="transmembrane region" description="Helical" evidence="6">
    <location>
        <begin position="29"/>
        <end position="53"/>
    </location>
</feature>
<feature type="transmembrane region" description="Helical" evidence="6">
    <location>
        <begin position="227"/>
        <end position="247"/>
    </location>
</feature>
<dbReference type="AlphaFoldDB" id="A0A0M6YKN9"/>
<reference evidence="8 9" key="1">
    <citation type="submission" date="2015-07" db="EMBL/GenBank/DDBJ databases">
        <authorList>
            <person name="Noorani M."/>
        </authorList>
    </citation>
    <scope>NUCLEOTIDE SEQUENCE [LARGE SCALE GENOMIC DNA]</scope>
    <source>
        <strain evidence="8 9">CECT 7802</strain>
    </source>
</reference>
<comment type="subcellular location">
    <subcellularLocation>
        <location evidence="1">Membrane</location>
        <topology evidence="1">Multi-pass membrane protein</topology>
    </subcellularLocation>
</comment>
<dbReference type="EMBL" id="CXSU01000012">
    <property type="protein sequence ID" value="CTQ50932.1"/>
    <property type="molecule type" value="Genomic_DNA"/>
</dbReference>
<evidence type="ECO:0000256" key="6">
    <source>
        <dbReference type="SAM" id="Phobius"/>
    </source>
</evidence>
<evidence type="ECO:0000256" key="3">
    <source>
        <dbReference type="ARBA" id="ARBA00022692"/>
    </source>
</evidence>
<keyword evidence="3 6" id="KW-0812">Transmembrane</keyword>
<feature type="domain" description="EamA" evidence="7">
    <location>
        <begin position="137"/>
        <end position="266"/>
    </location>
</feature>
<protein>
    <submittedName>
        <fullName evidence="8">Carboxylate/amino acid/amine transporter</fullName>
    </submittedName>
</protein>
<sequence>MVGSVLSFTSMAVAGRMVSTSLDTFEIMLFRSCVGVVVVLTLAFATGAFRSITTRNLPMQVIRNVTHFTGQNLWFYAITLAPLAQVFAMEFTSPLWVLLLAPLIAGEAVRRVQYGIAVIGFAGVLLVAQPFSGTVSPGLLYAGLAAVFFALTNLLTRRLTRDETVTGILFWLTTLQLLFGLVTAGYDGDIALPTPANLPWVVVIGLAGLCAHWCLTNALRLAPASTIIPIDFARLPLIAVIGALFFAEALDPMVLLGGAVVFAAAWANLRLARSA</sequence>
<dbReference type="Pfam" id="PF00892">
    <property type="entry name" value="EamA"/>
    <property type="match status" value="2"/>
</dbReference>
<dbReference type="OrthoDB" id="9810329at2"/>
<dbReference type="STRING" id="420998.JDO7802_02963"/>
<dbReference type="PANTHER" id="PTHR22911">
    <property type="entry name" value="ACYL-MALONYL CONDENSING ENZYME-RELATED"/>
    <property type="match status" value="1"/>
</dbReference>
<keyword evidence="9" id="KW-1185">Reference proteome</keyword>
<feature type="transmembrane region" description="Helical" evidence="6">
    <location>
        <begin position="198"/>
        <end position="215"/>
    </location>
</feature>
<evidence type="ECO:0000256" key="1">
    <source>
        <dbReference type="ARBA" id="ARBA00004141"/>
    </source>
</evidence>
<comment type="similarity">
    <text evidence="2">Belongs to the drug/metabolite transporter (DMT) superfamily. 10 TMS drug/metabolite exporter (DME) (TC 2.A.7.3) family.</text>
</comment>
<feature type="domain" description="EamA" evidence="7">
    <location>
        <begin position="2"/>
        <end position="127"/>
    </location>
</feature>
<keyword evidence="4 6" id="KW-1133">Transmembrane helix</keyword>
<evidence type="ECO:0000313" key="9">
    <source>
        <dbReference type="Proteomes" id="UP000049222"/>
    </source>
</evidence>
<dbReference type="SUPFAM" id="SSF103481">
    <property type="entry name" value="Multidrug resistance efflux transporter EmrE"/>
    <property type="match status" value="2"/>
</dbReference>
<feature type="transmembrane region" description="Helical" evidence="6">
    <location>
        <begin position="138"/>
        <end position="156"/>
    </location>
</feature>
<evidence type="ECO:0000256" key="2">
    <source>
        <dbReference type="ARBA" id="ARBA00009853"/>
    </source>
</evidence>
<dbReference type="Proteomes" id="UP000049222">
    <property type="component" value="Unassembled WGS sequence"/>
</dbReference>
<dbReference type="InterPro" id="IPR037185">
    <property type="entry name" value="EmrE-like"/>
</dbReference>
<dbReference type="InterPro" id="IPR000620">
    <property type="entry name" value="EamA_dom"/>
</dbReference>
<accession>A0A0M6YKN9</accession>
<evidence type="ECO:0000313" key="8">
    <source>
        <dbReference type="EMBL" id="CTQ50932.1"/>
    </source>
</evidence>
<name>A0A0M6YKN9_9RHOB</name>
<evidence type="ECO:0000256" key="5">
    <source>
        <dbReference type="ARBA" id="ARBA00023136"/>
    </source>
</evidence>
<feature type="transmembrane region" description="Helical" evidence="6">
    <location>
        <begin position="73"/>
        <end position="100"/>
    </location>
</feature>
<gene>
    <name evidence="8" type="ORF">JDO7802_02963</name>
</gene>
<feature type="transmembrane region" description="Helical" evidence="6">
    <location>
        <begin position="253"/>
        <end position="272"/>
    </location>
</feature>
<keyword evidence="5 6" id="KW-0472">Membrane</keyword>